<sequence>MTFKWTAPEKVLLVDGANIKGDSLLVWYGSDDSKMPNYDIRRYAETLNLSDFGVFGLAAGKPNQESISRTEQSGWHINIFTVAIAVASLALTALVIWVALKMKDE</sequence>
<proteinExistence type="predicted"/>
<keyword evidence="1" id="KW-1133">Transmembrane helix</keyword>
<name>A0A645HMZ5_9ZZZZ</name>
<protein>
    <submittedName>
        <fullName evidence="2">Uncharacterized protein</fullName>
    </submittedName>
</protein>
<evidence type="ECO:0000256" key="1">
    <source>
        <dbReference type="SAM" id="Phobius"/>
    </source>
</evidence>
<dbReference type="EMBL" id="VSSQ01096670">
    <property type="protein sequence ID" value="MPN40327.1"/>
    <property type="molecule type" value="Genomic_DNA"/>
</dbReference>
<dbReference type="AlphaFoldDB" id="A0A645HMZ5"/>
<keyword evidence="1" id="KW-0472">Membrane</keyword>
<organism evidence="2">
    <name type="scientific">bioreactor metagenome</name>
    <dbReference type="NCBI Taxonomy" id="1076179"/>
    <lineage>
        <taxon>unclassified sequences</taxon>
        <taxon>metagenomes</taxon>
        <taxon>ecological metagenomes</taxon>
    </lineage>
</organism>
<feature type="transmembrane region" description="Helical" evidence="1">
    <location>
        <begin position="75"/>
        <end position="100"/>
    </location>
</feature>
<comment type="caution">
    <text evidence="2">The sequence shown here is derived from an EMBL/GenBank/DDBJ whole genome shotgun (WGS) entry which is preliminary data.</text>
</comment>
<reference evidence="2" key="1">
    <citation type="submission" date="2019-08" db="EMBL/GenBank/DDBJ databases">
        <authorList>
            <person name="Kucharzyk K."/>
            <person name="Murdoch R.W."/>
            <person name="Higgins S."/>
            <person name="Loffler F."/>
        </authorList>
    </citation>
    <scope>NUCLEOTIDE SEQUENCE</scope>
</reference>
<gene>
    <name evidence="2" type="ORF">SDC9_187863</name>
</gene>
<accession>A0A645HMZ5</accession>
<keyword evidence="1" id="KW-0812">Transmembrane</keyword>
<evidence type="ECO:0000313" key="2">
    <source>
        <dbReference type="EMBL" id="MPN40327.1"/>
    </source>
</evidence>